<evidence type="ECO:0000256" key="3">
    <source>
        <dbReference type="ARBA" id="ARBA00022692"/>
    </source>
</evidence>
<evidence type="ECO:0000313" key="10">
    <source>
        <dbReference type="Proteomes" id="UP000050792"/>
    </source>
</evidence>
<feature type="compositionally biased region" description="Basic residues" evidence="8">
    <location>
        <begin position="391"/>
        <end position="404"/>
    </location>
</feature>
<dbReference type="GO" id="GO:0006614">
    <property type="term" value="P:SRP-dependent cotranslational protein targeting to membrane"/>
    <property type="evidence" value="ECO:0007669"/>
    <property type="project" value="TreeGrafter"/>
</dbReference>
<dbReference type="SMART" id="SM00973">
    <property type="entry name" value="Sec63"/>
    <property type="match status" value="1"/>
</dbReference>
<dbReference type="Gene3D" id="1.10.150.20">
    <property type="entry name" value="5' to 3' exonuclease, C-terminal subdomain"/>
    <property type="match status" value="1"/>
</dbReference>
<feature type="domain" description="SEC63" evidence="9">
    <location>
        <begin position="7"/>
        <end position="607"/>
    </location>
</feature>
<protein>
    <recommendedName>
        <fullName evidence="9">SEC63 domain-containing protein</fullName>
    </recommendedName>
</protein>
<dbReference type="GO" id="GO:0003723">
    <property type="term" value="F:RNA binding"/>
    <property type="evidence" value="ECO:0007669"/>
    <property type="project" value="TreeGrafter"/>
</dbReference>
<evidence type="ECO:0000256" key="7">
    <source>
        <dbReference type="ARBA" id="ARBA00023186"/>
    </source>
</evidence>
<keyword evidence="3" id="KW-0812">Transmembrane</keyword>
<dbReference type="InterPro" id="IPR004179">
    <property type="entry name" value="Sec63-dom"/>
</dbReference>
<keyword evidence="5" id="KW-1133">Transmembrane helix</keyword>
<dbReference type="PANTHER" id="PTHR24075:SF0">
    <property type="entry name" value="TRANSLOCATION PROTEIN SEC63 HOMOLOG"/>
    <property type="match status" value="1"/>
</dbReference>
<comment type="subcellular location">
    <subcellularLocation>
        <location evidence="2">Endoplasmic reticulum</location>
    </subcellularLocation>
    <subcellularLocation>
        <location evidence="1">Membrane</location>
        <topology evidence="1">Multi-pass membrane protein</topology>
    </subcellularLocation>
</comment>
<proteinExistence type="predicted"/>
<dbReference type="WBParaSite" id="SRDH1_84120.1">
    <property type="protein sequence ID" value="SRDH1_84120.1"/>
    <property type="gene ID" value="SRDH1_84120"/>
</dbReference>
<feature type="compositionally biased region" description="Low complexity" evidence="8">
    <location>
        <begin position="493"/>
        <end position="508"/>
    </location>
</feature>
<dbReference type="AlphaFoldDB" id="A0AA85G962"/>
<dbReference type="Proteomes" id="UP000050792">
    <property type="component" value="Unassembled WGS sequence"/>
</dbReference>
<reference evidence="11" key="2">
    <citation type="submission" date="2023-11" db="UniProtKB">
        <authorList>
            <consortium name="WormBaseParasite"/>
        </authorList>
    </citation>
    <scope>IDENTIFICATION</scope>
</reference>
<dbReference type="PANTHER" id="PTHR24075">
    <property type="entry name" value="SEC63 DOMAIN-CONTAINING"/>
    <property type="match status" value="1"/>
</dbReference>
<keyword evidence="4" id="KW-0256">Endoplasmic reticulum</keyword>
<feature type="compositionally biased region" description="Polar residues" evidence="8">
    <location>
        <begin position="482"/>
        <end position="492"/>
    </location>
</feature>
<dbReference type="InterPro" id="IPR035892">
    <property type="entry name" value="C2_domain_sf"/>
</dbReference>
<dbReference type="SUPFAM" id="SSF158702">
    <property type="entry name" value="Sec63 N-terminal domain-like"/>
    <property type="match status" value="1"/>
</dbReference>
<name>A0AA85G962_9TREM</name>
<feature type="compositionally biased region" description="Acidic residues" evidence="8">
    <location>
        <begin position="427"/>
        <end position="439"/>
    </location>
</feature>
<keyword evidence="7" id="KW-0143">Chaperone</keyword>
<dbReference type="InterPro" id="IPR014756">
    <property type="entry name" value="Ig_E-set"/>
</dbReference>
<organism evidence="10 11">
    <name type="scientific">Schistosoma rodhaini</name>
    <dbReference type="NCBI Taxonomy" id="6188"/>
    <lineage>
        <taxon>Eukaryota</taxon>
        <taxon>Metazoa</taxon>
        <taxon>Spiralia</taxon>
        <taxon>Lophotrochozoa</taxon>
        <taxon>Platyhelminthes</taxon>
        <taxon>Trematoda</taxon>
        <taxon>Digenea</taxon>
        <taxon>Strigeidida</taxon>
        <taxon>Schistosomatoidea</taxon>
        <taxon>Schistosomatidae</taxon>
        <taxon>Schistosoma</taxon>
    </lineage>
</organism>
<keyword evidence="10" id="KW-1185">Reference proteome</keyword>
<dbReference type="Pfam" id="PF02889">
    <property type="entry name" value="Sec63"/>
    <property type="match status" value="2"/>
</dbReference>
<evidence type="ECO:0000256" key="5">
    <source>
        <dbReference type="ARBA" id="ARBA00022989"/>
    </source>
</evidence>
<dbReference type="Gene3D" id="1.10.3380.10">
    <property type="entry name" value="Sec63 N-terminal domain-like domain"/>
    <property type="match status" value="1"/>
</dbReference>
<evidence type="ECO:0000256" key="1">
    <source>
        <dbReference type="ARBA" id="ARBA00004141"/>
    </source>
</evidence>
<feature type="region of interest" description="Disordered" evidence="8">
    <location>
        <begin position="281"/>
        <end position="314"/>
    </location>
</feature>
<dbReference type="GO" id="GO:0008320">
    <property type="term" value="F:protein transmembrane transporter activity"/>
    <property type="evidence" value="ECO:0007669"/>
    <property type="project" value="TreeGrafter"/>
</dbReference>
<feature type="region of interest" description="Disordered" evidence="8">
    <location>
        <begin position="691"/>
        <end position="717"/>
    </location>
</feature>
<evidence type="ECO:0000256" key="8">
    <source>
        <dbReference type="SAM" id="MobiDB-lite"/>
    </source>
</evidence>
<dbReference type="Gene3D" id="2.60.40.150">
    <property type="entry name" value="C2 domain"/>
    <property type="match status" value="1"/>
</dbReference>
<evidence type="ECO:0000256" key="2">
    <source>
        <dbReference type="ARBA" id="ARBA00004240"/>
    </source>
</evidence>
<feature type="compositionally biased region" description="Low complexity" evidence="8">
    <location>
        <begin position="284"/>
        <end position="307"/>
    </location>
</feature>
<evidence type="ECO:0000256" key="6">
    <source>
        <dbReference type="ARBA" id="ARBA00023136"/>
    </source>
</evidence>
<sequence>MGVWWYNTMKFSNNNVLLDTIRYFCGAFMRSPYMAMPRIIKVLSTAYEFNPNYNKEIICRPSDNTELPPLIMQIPFFTIFKKAIVGSPYSVKARALIYAHLERLELPANTLHVDRQYIIKHSPRLIDEMINSLLYVLAVAMDEANSRHKTPQHLATIENCMHLIPMLVQALTDNASPLLQLPHITQTQLRHMATKQRNIKSVRQLINLPDDKRRALLRSLSDEQYRDILTVSSSMPYLELSYRCEVLDEDEDDSSIWPFSMVTVTVLLKRKPLLDPNAVSSAMNANGHTTNTNTITTNSGTTNSPTTLPDSSYFDRGQTMQLDWNAYNNNDSLNSKLYPIADIHGTKTLKSLNYDDFLGSGGGGDEDKGFDNVGNSMKSSKKTTPPVWDKSKRKKGVRKSKSRKQQQQQQRNSLLGSEKVNQSEINPTDEIDSEQEDSDSVVGIDKIPNHVGFTNSSVPSDISIKEKDESVQPNHIDGGQVQRKTTTNTFVESSLPSSLSTTKSSSSRKPMKPHSKLSSMMDSKTHCTHVVHCPYFPVEKFEGWWIYLADRKTRQLITKPIYIATLQNEEELQLRFVAPPIPGQYLYVLSVRSDSYMDCDFTECIRFTVRPLPERIVEILKEQEEAASDDDDDSSDTSSTDTEDDDEVEAEENQETGNDVVIDNEEDPDIEVLSQEECTQASIGIVEQSKKCDNDLSSNKNNIDNNGERDVYGVDDDDDEQNVCGHIAQLSSISDNKCLFG</sequence>
<feature type="compositionally biased region" description="Acidic residues" evidence="8">
    <location>
        <begin position="625"/>
        <end position="654"/>
    </location>
</feature>
<evidence type="ECO:0000313" key="11">
    <source>
        <dbReference type="WBParaSite" id="SRDH1_84120.1"/>
    </source>
</evidence>
<feature type="region of interest" description="Disordered" evidence="8">
    <location>
        <begin position="368"/>
        <end position="439"/>
    </location>
</feature>
<accession>A0AA85G962</accession>
<keyword evidence="6" id="KW-0472">Membrane</keyword>
<feature type="region of interest" description="Disordered" evidence="8">
    <location>
        <begin position="623"/>
        <end position="664"/>
    </location>
</feature>
<dbReference type="GO" id="GO:0031207">
    <property type="term" value="C:Sec62/Sec63 complex"/>
    <property type="evidence" value="ECO:0007669"/>
    <property type="project" value="TreeGrafter"/>
</dbReference>
<dbReference type="SUPFAM" id="SSF81296">
    <property type="entry name" value="E set domains"/>
    <property type="match status" value="1"/>
</dbReference>
<dbReference type="GO" id="GO:0006620">
    <property type="term" value="P:post-translational protein targeting to endoplasmic reticulum membrane"/>
    <property type="evidence" value="ECO:0007669"/>
    <property type="project" value="TreeGrafter"/>
</dbReference>
<evidence type="ECO:0000256" key="4">
    <source>
        <dbReference type="ARBA" id="ARBA00022824"/>
    </source>
</evidence>
<feature type="compositionally biased region" description="Polar residues" evidence="8">
    <location>
        <begin position="695"/>
        <end position="705"/>
    </location>
</feature>
<feature type="region of interest" description="Disordered" evidence="8">
    <location>
        <begin position="467"/>
        <end position="520"/>
    </location>
</feature>
<evidence type="ECO:0000259" key="9">
    <source>
        <dbReference type="SMART" id="SM00973"/>
    </source>
</evidence>
<reference evidence="10" key="1">
    <citation type="submission" date="2022-06" db="EMBL/GenBank/DDBJ databases">
        <authorList>
            <person name="Berger JAMES D."/>
            <person name="Berger JAMES D."/>
        </authorList>
    </citation>
    <scope>NUCLEOTIDE SEQUENCE [LARGE SCALE GENOMIC DNA]</scope>
</reference>